<evidence type="ECO:0000313" key="1">
    <source>
        <dbReference type="EMBL" id="CAL5130279.1"/>
    </source>
</evidence>
<protein>
    <submittedName>
        <fullName evidence="1">Uncharacterized protein</fullName>
    </submittedName>
</protein>
<evidence type="ECO:0000313" key="2">
    <source>
        <dbReference type="Proteomes" id="UP001497525"/>
    </source>
</evidence>
<accession>A0AAV2T2A7</accession>
<proteinExistence type="predicted"/>
<name>A0AAV2T2A7_CALDB</name>
<organism evidence="1 2">
    <name type="scientific">Calicophoron daubneyi</name>
    <name type="common">Rumen fluke</name>
    <name type="synonym">Paramphistomum daubneyi</name>
    <dbReference type="NCBI Taxonomy" id="300641"/>
    <lineage>
        <taxon>Eukaryota</taxon>
        <taxon>Metazoa</taxon>
        <taxon>Spiralia</taxon>
        <taxon>Lophotrochozoa</taxon>
        <taxon>Platyhelminthes</taxon>
        <taxon>Trematoda</taxon>
        <taxon>Digenea</taxon>
        <taxon>Plagiorchiida</taxon>
        <taxon>Pronocephalata</taxon>
        <taxon>Paramphistomoidea</taxon>
        <taxon>Paramphistomidae</taxon>
        <taxon>Calicophoron</taxon>
    </lineage>
</organism>
<gene>
    <name evidence="1" type="ORF">CDAUBV1_LOCUS1691</name>
</gene>
<dbReference type="EMBL" id="CAXLJL010000059">
    <property type="protein sequence ID" value="CAL5130279.1"/>
    <property type="molecule type" value="Genomic_DNA"/>
</dbReference>
<reference evidence="1" key="1">
    <citation type="submission" date="2024-06" db="EMBL/GenBank/DDBJ databases">
        <authorList>
            <person name="Liu X."/>
            <person name="Lenzi L."/>
            <person name="Haldenby T S."/>
            <person name="Uol C."/>
        </authorList>
    </citation>
    <scope>NUCLEOTIDE SEQUENCE</scope>
</reference>
<dbReference type="Proteomes" id="UP001497525">
    <property type="component" value="Unassembled WGS sequence"/>
</dbReference>
<dbReference type="AlphaFoldDB" id="A0AAV2T2A7"/>
<sequence>MEYTKSIILRTEADLPRSEALIRLVRQQIIVCAHNHSCELPAIYQNNYGPIAVALINRFGCRLVASAGAVTAACSFLLCAVMRDMNALICTFGLIGD</sequence>
<comment type="caution">
    <text evidence="1">The sequence shown here is derived from an EMBL/GenBank/DDBJ whole genome shotgun (WGS) entry which is preliminary data.</text>
</comment>